<dbReference type="RefSeq" id="WP_183356446.1">
    <property type="nucleotide sequence ID" value="NZ_BLXX01000017.1"/>
</dbReference>
<keyword evidence="4" id="KW-1185">Reference proteome</keyword>
<evidence type="ECO:0000256" key="2">
    <source>
        <dbReference type="SAM" id="SignalP"/>
    </source>
</evidence>
<dbReference type="Proteomes" id="UP000556026">
    <property type="component" value="Unassembled WGS sequence"/>
</dbReference>
<evidence type="ECO:0000313" key="4">
    <source>
        <dbReference type="Proteomes" id="UP000556026"/>
    </source>
</evidence>
<dbReference type="GO" id="GO:0016491">
    <property type="term" value="F:oxidoreductase activity"/>
    <property type="evidence" value="ECO:0007669"/>
    <property type="project" value="TreeGrafter"/>
</dbReference>
<comment type="caution">
    <text evidence="3">The sequence shown here is derived from an EMBL/GenBank/DDBJ whole genome shotgun (WGS) entry which is preliminary data.</text>
</comment>
<evidence type="ECO:0000313" key="3">
    <source>
        <dbReference type="EMBL" id="GFO61658.1"/>
    </source>
</evidence>
<keyword evidence="1 2" id="KW-0732">Signal</keyword>
<protein>
    <submittedName>
        <fullName evidence="3">Cytochrome c</fullName>
    </submittedName>
</protein>
<dbReference type="InterPro" id="IPR024673">
    <property type="entry name" value="Octahem_Cyt_c"/>
</dbReference>
<organism evidence="3 4">
    <name type="scientific">Geomonas silvestris</name>
    <dbReference type="NCBI Taxonomy" id="2740184"/>
    <lineage>
        <taxon>Bacteria</taxon>
        <taxon>Pseudomonadati</taxon>
        <taxon>Thermodesulfobacteriota</taxon>
        <taxon>Desulfuromonadia</taxon>
        <taxon>Geobacterales</taxon>
        <taxon>Geobacteraceae</taxon>
        <taxon>Geomonas</taxon>
    </lineage>
</organism>
<reference evidence="4" key="1">
    <citation type="submission" date="2020-06" db="EMBL/GenBank/DDBJ databases">
        <title>Draft genomic sequence of Geomonas sp. Red330.</title>
        <authorList>
            <person name="Itoh H."/>
            <person name="Zhenxing X."/>
            <person name="Ushijima N."/>
            <person name="Masuda Y."/>
            <person name="Shiratori Y."/>
            <person name="Senoo K."/>
        </authorList>
    </citation>
    <scope>NUCLEOTIDE SEQUENCE [LARGE SCALE GENOMIC DNA]</scope>
    <source>
        <strain evidence="4">Red330</strain>
    </source>
</reference>
<dbReference type="SUPFAM" id="SSF48695">
    <property type="entry name" value="Multiheme cytochromes"/>
    <property type="match status" value="1"/>
</dbReference>
<accession>A0A6V8MNN9</accession>
<gene>
    <name evidence="3" type="ORF">GMST_39830</name>
</gene>
<dbReference type="Gene3D" id="1.10.1130.10">
    <property type="entry name" value="Flavocytochrome C3, Chain A"/>
    <property type="match status" value="1"/>
</dbReference>
<dbReference type="InterPro" id="IPR051829">
    <property type="entry name" value="Multiheme_Cytochr_ET"/>
</dbReference>
<proteinExistence type="predicted"/>
<dbReference type="PANTHER" id="PTHR35038">
    <property type="entry name" value="DISSIMILATORY SULFITE REDUCTASE SIRA"/>
    <property type="match status" value="1"/>
</dbReference>
<sequence>MKSSVSVAAVLLALGLAALPARGAEHPGKEALEKNGYHGPESCEECHPGTAAAFLETVHWKHASKVSNVEGLDPNKEYGMKNRIYVMCNGNDIVNNLKEIPKSPETGKTKFSGCNTCHPGNHLSDVASTGPEAQKAVDCLVCHSSDYDFRQRKPYKDAEGRVVMGQDRSTKAALAISKPTVKNCMVCHEAAGGGVVVKRGFSFTKETDAHAAKGMVCVDCHKAKNHRMPTGLDPNNWATDGLLVSCADTSCHGAKPHKDADLNRHTARIACQTCHIPRTGGAFAKDFTVWEQGSDKFYEPTTLKKEANETTPVYAWYNGTVKNTPHFIGPKGSRQDGKSRITPFKIFQGKAYFEAKTGNLLSMDFAPPMANGDTRAGVASAARTLGMKDPEQVAKNAVPGWQTIYFGSNHLVTKSKSLSCANCHAPNGVLNFKDLGYSDAEIVKLTTPELYLKKLVEKQKEEW</sequence>
<dbReference type="Pfam" id="PF11783">
    <property type="entry name" value="Cytochrome_cB"/>
    <property type="match status" value="1"/>
</dbReference>
<feature type="signal peptide" evidence="2">
    <location>
        <begin position="1"/>
        <end position="23"/>
    </location>
</feature>
<feature type="chain" id="PRO_5028247880" evidence="2">
    <location>
        <begin position="24"/>
        <end position="463"/>
    </location>
</feature>
<dbReference type="PANTHER" id="PTHR35038:SF5">
    <property type="entry name" value="CYTOCHROME C-TYPE PROTEIN NRFB"/>
    <property type="match status" value="1"/>
</dbReference>
<dbReference type="PIRSF" id="PIRSF039014">
    <property type="entry name" value="OTR_cyc"/>
    <property type="match status" value="1"/>
</dbReference>
<dbReference type="EMBL" id="BLXX01000017">
    <property type="protein sequence ID" value="GFO61658.1"/>
    <property type="molecule type" value="Genomic_DNA"/>
</dbReference>
<name>A0A6V8MNN9_9BACT</name>
<dbReference type="AlphaFoldDB" id="A0A6V8MNN9"/>
<evidence type="ECO:0000256" key="1">
    <source>
        <dbReference type="ARBA" id="ARBA00022729"/>
    </source>
</evidence>
<dbReference type="InterPro" id="IPR036280">
    <property type="entry name" value="Multihaem_cyt_sf"/>
</dbReference>